<feature type="transmembrane region" description="Helical" evidence="2">
    <location>
        <begin position="242"/>
        <end position="259"/>
    </location>
</feature>
<dbReference type="Proteomes" id="UP000465301">
    <property type="component" value="Unassembled WGS sequence"/>
</dbReference>
<proteinExistence type="predicted"/>
<feature type="transmembrane region" description="Helical" evidence="2">
    <location>
        <begin position="290"/>
        <end position="315"/>
    </location>
</feature>
<feature type="transmembrane region" description="Helical" evidence="2">
    <location>
        <begin position="43"/>
        <end position="76"/>
    </location>
</feature>
<name>A0A7I9Z8N0_9MYCO</name>
<feature type="transmembrane region" description="Helical" evidence="2">
    <location>
        <begin position="141"/>
        <end position="163"/>
    </location>
</feature>
<keyword evidence="2" id="KW-0472">Membrane</keyword>
<reference evidence="3 4" key="1">
    <citation type="journal article" date="2019" name="Emerg. Microbes Infect.">
        <title>Comprehensive subspecies identification of 175 nontuberculous mycobacteria species based on 7547 genomic profiles.</title>
        <authorList>
            <person name="Matsumoto Y."/>
            <person name="Kinjo T."/>
            <person name="Motooka D."/>
            <person name="Nabeya D."/>
            <person name="Jung N."/>
            <person name="Uechi K."/>
            <person name="Horii T."/>
            <person name="Iida T."/>
            <person name="Fujita J."/>
            <person name="Nakamura S."/>
        </authorList>
    </citation>
    <scope>NUCLEOTIDE SEQUENCE [LARGE SCALE GENOMIC DNA]</scope>
    <source>
        <strain evidence="3 4">JCM 30726</strain>
    </source>
</reference>
<feature type="transmembrane region" description="Helical" evidence="2">
    <location>
        <begin position="407"/>
        <end position="433"/>
    </location>
</feature>
<feature type="transmembrane region" description="Helical" evidence="2">
    <location>
        <begin position="109"/>
        <end position="129"/>
    </location>
</feature>
<dbReference type="Gene3D" id="1.20.1740.10">
    <property type="entry name" value="Amino acid/polyamine transporter I"/>
    <property type="match status" value="1"/>
</dbReference>
<feature type="transmembrane region" description="Helical" evidence="2">
    <location>
        <begin position="352"/>
        <end position="371"/>
    </location>
</feature>
<comment type="caution">
    <text evidence="3">The sequence shown here is derived from an EMBL/GenBank/DDBJ whole genome shotgun (WGS) entry which is preliminary data.</text>
</comment>
<feature type="transmembrane region" description="Helical" evidence="2">
    <location>
        <begin position="383"/>
        <end position="401"/>
    </location>
</feature>
<accession>A0A7I9Z8N0</accession>
<dbReference type="AlphaFoldDB" id="A0A7I9Z8N0"/>
<feature type="region of interest" description="Disordered" evidence="1">
    <location>
        <begin position="1"/>
        <end position="35"/>
    </location>
</feature>
<keyword evidence="2" id="KW-0812">Transmembrane</keyword>
<evidence type="ECO:0000313" key="4">
    <source>
        <dbReference type="Proteomes" id="UP000465301"/>
    </source>
</evidence>
<sequence>MRWGSVFDCGPLRHDEAMPKKSLRPSPQPESGPEGPLLGTWRAAGLSMAVIASAAAYGLGALLGAAVVIPVIYALTRLRAYAPDARSTAELIGAALGPRAGFAAGVIQLFAYLALAAKFAIALGVLLLMDFSSGADPAKVVPWLPVGALVAAVAVGAVVCWVSTRAVASVVAVLVIAGLLVYVYLAVAVTARVAAGSDAVVIGTAATPSQLSGQLVGFGVGMVGVELVTVRNARIAAPGRSMSLAVAVVTGAAVVLWVGDHQGVAGPWRWSAKFLAEAVPEFYADAGRTWMAVAGIALAAAAALASGWAAVRVGAGLAVAREATPNAGLRVAVAGLVAAMAGVLSAPGLRGIATVVFGAAALLLVVLYVFATEANSRIPGDSVVAWWVRLIVPALAVVAAIKPVADAHFAAVEVATVIAAVFGVCAAVAAASLSSGPRIPGKI</sequence>
<protein>
    <recommendedName>
        <fullName evidence="5">Amino acid permease</fullName>
    </recommendedName>
</protein>
<evidence type="ECO:0000313" key="3">
    <source>
        <dbReference type="EMBL" id="GFG97321.1"/>
    </source>
</evidence>
<organism evidence="3 4">
    <name type="scientific">Mycobacterium timonense</name>
    <dbReference type="NCBI Taxonomy" id="701043"/>
    <lineage>
        <taxon>Bacteria</taxon>
        <taxon>Bacillati</taxon>
        <taxon>Actinomycetota</taxon>
        <taxon>Actinomycetes</taxon>
        <taxon>Mycobacteriales</taxon>
        <taxon>Mycobacteriaceae</taxon>
        <taxon>Mycobacterium</taxon>
        <taxon>Mycobacterium avium complex (MAC)</taxon>
    </lineage>
</organism>
<feature type="transmembrane region" description="Helical" evidence="2">
    <location>
        <begin position="170"/>
        <end position="191"/>
    </location>
</feature>
<evidence type="ECO:0000256" key="2">
    <source>
        <dbReference type="SAM" id="Phobius"/>
    </source>
</evidence>
<feature type="transmembrane region" description="Helical" evidence="2">
    <location>
        <begin position="327"/>
        <end position="346"/>
    </location>
</feature>
<feature type="transmembrane region" description="Helical" evidence="2">
    <location>
        <begin position="211"/>
        <end position="230"/>
    </location>
</feature>
<gene>
    <name evidence="3" type="ORF">MTIM_32000</name>
</gene>
<evidence type="ECO:0000256" key="1">
    <source>
        <dbReference type="SAM" id="MobiDB-lite"/>
    </source>
</evidence>
<dbReference type="EMBL" id="BLLA01000001">
    <property type="protein sequence ID" value="GFG97321.1"/>
    <property type="molecule type" value="Genomic_DNA"/>
</dbReference>
<keyword evidence="4" id="KW-1185">Reference proteome</keyword>
<keyword evidence="2" id="KW-1133">Transmembrane helix</keyword>
<evidence type="ECO:0008006" key="5">
    <source>
        <dbReference type="Google" id="ProtNLM"/>
    </source>
</evidence>